<dbReference type="Proteomes" id="UP000008694">
    <property type="component" value="Unassembled WGS sequence"/>
</dbReference>
<dbReference type="AlphaFoldDB" id="D7LEA0"/>
<dbReference type="EMBL" id="GL348716">
    <property type="protein sequence ID" value="EFH57458.1"/>
    <property type="molecule type" value="Genomic_DNA"/>
</dbReference>
<accession>D7LEA0</accession>
<evidence type="ECO:0000313" key="2">
    <source>
        <dbReference type="EMBL" id="EFH57458.1"/>
    </source>
</evidence>
<feature type="transmembrane region" description="Helical" evidence="1">
    <location>
        <begin position="33"/>
        <end position="58"/>
    </location>
</feature>
<keyword evidence="3" id="KW-1185">Reference proteome</keyword>
<evidence type="ECO:0000256" key="1">
    <source>
        <dbReference type="SAM" id="Phobius"/>
    </source>
</evidence>
<reference evidence="3" key="1">
    <citation type="journal article" date="2011" name="Nat. Genet.">
        <title>The Arabidopsis lyrata genome sequence and the basis of rapid genome size change.</title>
        <authorList>
            <person name="Hu T.T."/>
            <person name="Pattyn P."/>
            <person name="Bakker E.G."/>
            <person name="Cao J."/>
            <person name="Cheng J.-F."/>
            <person name="Clark R.M."/>
            <person name="Fahlgren N."/>
            <person name="Fawcett J.A."/>
            <person name="Grimwood J."/>
            <person name="Gundlach H."/>
            <person name="Haberer G."/>
            <person name="Hollister J.D."/>
            <person name="Ossowski S."/>
            <person name="Ottilar R.P."/>
            <person name="Salamov A.A."/>
            <person name="Schneeberger K."/>
            <person name="Spannagl M."/>
            <person name="Wang X."/>
            <person name="Yang L."/>
            <person name="Nasrallah M.E."/>
            <person name="Bergelson J."/>
            <person name="Carrington J.C."/>
            <person name="Gaut B.S."/>
            <person name="Schmutz J."/>
            <person name="Mayer K.F.X."/>
            <person name="Van de Peer Y."/>
            <person name="Grigoriev I.V."/>
            <person name="Nordborg M."/>
            <person name="Weigel D."/>
            <person name="Guo Y.-L."/>
        </authorList>
    </citation>
    <scope>NUCLEOTIDE SEQUENCE [LARGE SCALE GENOMIC DNA]</scope>
    <source>
        <strain evidence="3">cv. MN47</strain>
    </source>
</reference>
<keyword evidence="1" id="KW-0472">Membrane</keyword>
<dbReference type="HOGENOM" id="CLU_2761228_0_0_1"/>
<keyword evidence="1" id="KW-1133">Transmembrane helix</keyword>
<proteinExistence type="predicted"/>
<keyword evidence="1" id="KW-0812">Transmembrane</keyword>
<sequence>MTIKYKFGAGAEVGAEVGDGGGTRYPGMETNGLLMLLLPLGMSTNILWSLSASIFAYTRGNLYCFLRKNG</sequence>
<organism evidence="3">
    <name type="scientific">Arabidopsis lyrata subsp. lyrata</name>
    <name type="common">Lyre-leaved rock-cress</name>
    <dbReference type="NCBI Taxonomy" id="81972"/>
    <lineage>
        <taxon>Eukaryota</taxon>
        <taxon>Viridiplantae</taxon>
        <taxon>Streptophyta</taxon>
        <taxon>Embryophyta</taxon>
        <taxon>Tracheophyta</taxon>
        <taxon>Spermatophyta</taxon>
        <taxon>Magnoliopsida</taxon>
        <taxon>eudicotyledons</taxon>
        <taxon>Gunneridae</taxon>
        <taxon>Pentapetalae</taxon>
        <taxon>rosids</taxon>
        <taxon>malvids</taxon>
        <taxon>Brassicales</taxon>
        <taxon>Brassicaceae</taxon>
        <taxon>Camelineae</taxon>
        <taxon>Arabidopsis</taxon>
    </lineage>
</organism>
<gene>
    <name evidence="2" type="ORF">ARALYDRAFT_902221</name>
</gene>
<dbReference type="Gramene" id="scaffold_401722.1">
    <property type="protein sequence ID" value="scaffold_401722.1"/>
    <property type="gene ID" value="scaffold_401722.1"/>
</dbReference>
<evidence type="ECO:0000313" key="3">
    <source>
        <dbReference type="Proteomes" id="UP000008694"/>
    </source>
</evidence>
<name>D7LEA0_ARALL</name>
<protein>
    <submittedName>
        <fullName evidence="2">Expressed protein</fullName>
    </submittedName>
</protein>